<dbReference type="Gene3D" id="3.40.50.150">
    <property type="entry name" value="Vaccinia Virus protein VP39"/>
    <property type="match status" value="1"/>
</dbReference>
<dbReference type="HOGENOM" id="CLU_629521_0_0_3"/>
<reference evidence="3" key="1">
    <citation type="journal article" date="2013" name="Proc. Natl. Acad. Sci. U.S.A.">
        <title>Improving the coverage of the cyanobacterial phylum using diversity-driven genome sequencing.</title>
        <authorList>
            <person name="Shih P.M."/>
            <person name="Wu D."/>
            <person name="Latifi A."/>
            <person name="Axen S.D."/>
            <person name="Fewer D.P."/>
            <person name="Talla E."/>
            <person name="Calteau A."/>
            <person name="Cai F."/>
            <person name="Tandeau de Marsac N."/>
            <person name="Rippka R."/>
            <person name="Herdman M."/>
            <person name="Sivonen K."/>
            <person name="Coursin T."/>
            <person name="Laurent T."/>
            <person name="Goodwin L."/>
            <person name="Nolan M."/>
            <person name="Davenport K.W."/>
            <person name="Han C.S."/>
            <person name="Rubin E.M."/>
            <person name="Eisen J.A."/>
            <person name="Woyke T."/>
            <person name="Gugger M."/>
            <person name="Kerfeld C.A."/>
        </authorList>
    </citation>
    <scope>NUCLEOTIDE SEQUENCE [LARGE SCALE GENOMIC DNA]</scope>
    <source>
        <strain evidence="3">ATCC 27899 / PCC 7122</strain>
    </source>
</reference>
<evidence type="ECO:0000256" key="1">
    <source>
        <dbReference type="SAM" id="Coils"/>
    </source>
</evidence>
<dbReference type="KEGG" id="acy:Anacy_4911"/>
<sequence>MDSEKILERMKDIYQQSVSIENHGQNMQTDLQSQSSSDSNQSIHNRNSHFIEIDGNCLLFFNDIYTSKFSKFIKNILKKVAWPILKRQIYFNSAIRQLLYNLVQKSYEDSVKAREVNEKITQLEQTIEKLSTEIQYEDSVKARKVNEKITQLEQTIEKLSTEIQYEDSVKAREVNEKITQLEQIIEKLSTEIQTDNSNTNSFVASETAKMRSGLWFNEPIIIGYSGDGEAYWAVTNERIVEKTFVIHSLAHFCNSKKIELLDVGAAESLLSYELASFNYSVTAIDIRPIALSHPNLKFVKSDICQAVFSPASFDCVIALSTLEHLGLGWYGDEKINSYDLEAVKQINLLLKSEGIFILTVPYGRKAITPVHRIYDQESLQKLTQDFTVMQISYGVRKDSFTWTITENELEASVQEHNPDNYLPGAVAMLVCKKKS</sequence>
<protein>
    <submittedName>
        <fullName evidence="2">Methyltransferase type 11</fullName>
    </submittedName>
</protein>
<feature type="coiled-coil region" evidence="1">
    <location>
        <begin position="113"/>
        <end position="198"/>
    </location>
</feature>
<keyword evidence="1" id="KW-0175">Coiled coil</keyword>
<dbReference type="SUPFAM" id="SSF53335">
    <property type="entry name" value="S-adenosyl-L-methionine-dependent methyltransferases"/>
    <property type="match status" value="1"/>
</dbReference>
<dbReference type="eggNOG" id="COG2227">
    <property type="taxonomic scope" value="Bacteria"/>
</dbReference>
<dbReference type="OrthoDB" id="9792586at2"/>
<gene>
    <name evidence="2" type="ordered locus">Anacy_4911</name>
</gene>
<keyword evidence="2" id="KW-0489">Methyltransferase</keyword>
<organism evidence="2 3">
    <name type="scientific">Anabaena cylindrica (strain ATCC 27899 / PCC 7122)</name>
    <dbReference type="NCBI Taxonomy" id="272123"/>
    <lineage>
        <taxon>Bacteria</taxon>
        <taxon>Bacillati</taxon>
        <taxon>Cyanobacteriota</taxon>
        <taxon>Cyanophyceae</taxon>
        <taxon>Nostocales</taxon>
        <taxon>Nostocaceae</taxon>
        <taxon>Anabaena</taxon>
    </lineage>
</organism>
<dbReference type="Proteomes" id="UP000010474">
    <property type="component" value="Chromosome"/>
</dbReference>
<evidence type="ECO:0000313" key="3">
    <source>
        <dbReference type="Proteomes" id="UP000010474"/>
    </source>
</evidence>
<dbReference type="STRING" id="272123.Anacy_4911"/>
<dbReference type="EMBL" id="CP003659">
    <property type="protein sequence ID" value="AFZ60253.1"/>
    <property type="molecule type" value="Genomic_DNA"/>
</dbReference>
<dbReference type="InterPro" id="IPR004951">
    <property type="entry name" value="DUF268_CAE_spp"/>
</dbReference>
<dbReference type="GO" id="GO:0032259">
    <property type="term" value="P:methylation"/>
    <property type="evidence" value="ECO:0007669"/>
    <property type="project" value="UniProtKB-KW"/>
</dbReference>
<dbReference type="RefSeq" id="WP_015216869.1">
    <property type="nucleotide sequence ID" value="NC_019771.1"/>
</dbReference>
<dbReference type="CDD" id="cd02440">
    <property type="entry name" value="AdoMet_MTases"/>
    <property type="match status" value="1"/>
</dbReference>
<name>K9ZLZ2_ANACC</name>
<dbReference type="AlphaFoldDB" id="K9ZLZ2"/>
<keyword evidence="2" id="KW-0808">Transferase</keyword>
<dbReference type="InterPro" id="IPR029063">
    <property type="entry name" value="SAM-dependent_MTases_sf"/>
</dbReference>
<dbReference type="PATRIC" id="fig|272123.3.peg.5334"/>
<dbReference type="Pfam" id="PF03269">
    <property type="entry name" value="DUF268"/>
    <property type="match status" value="1"/>
</dbReference>
<dbReference type="GO" id="GO:0008168">
    <property type="term" value="F:methyltransferase activity"/>
    <property type="evidence" value="ECO:0007669"/>
    <property type="project" value="UniProtKB-KW"/>
</dbReference>
<accession>K9ZLZ2</accession>
<evidence type="ECO:0000313" key="2">
    <source>
        <dbReference type="EMBL" id="AFZ60253.1"/>
    </source>
</evidence>
<keyword evidence="3" id="KW-1185">Reference proteome</keyword>
<proteinExistence type="predicted"/>